<keyword evidence="1" id="KW-0175">Coiled coil</keyword>
<reference evidence="3" key="3">
    <citation type="submission" date="2025-09" db="UniProtKB">
        <authorList>
            <consortium name="Ensembl"/>
        </authorList>
    </citation>
    <scope>IDENTIFICATION</scope>
</reference>
<dbReference type="PANTHER" id="PTHR11232">
    <property type="entry name" value="PHOSPHOTYROSINE INTERACTION DOMAIN-CONTAINING FAMILY MEMBER"/>
    <property type="match status" value="1"/>
</dbReference>
<protein>
    <recommendedName>
        <fullName evidence="2">PID domain-containing protein</fullName>
    </recommendedName>
</protein>
<dbReference type="InterPro" id="IPR006020">
    <property type="entry name" value="PTB/PI_dom"/>
</dbReference>
<evidence type="ECO:0000313" key="4">
    <source>
        <dbReference type="Proteomes" id="UP000007875"/>
    </source>
</evidence>
<dbReference type="GeneTree" id="ENSGT00940000156186"/>
<reference evidence="3" key="2">
    <citation type="submission" date="2025-08" db="UniProtKB">
        <authorList>
            <consortium name="Ensembl"/>
        </authorList>
    </citation>
    <scope>IDENTIFICATION</scope>
</reference>
<evidence type="ECO:0000313" key="3">
    <source>
        <dbReference type="Ensembl" id="ENSCSAVP00000011750.1"/>
    </source>
</evidence>
<dbReference type="STRING" id="51511.ENSCSAVP00000011750"/>
<evidence type="ECO:0000259" key="2">
    <source>
        <dbReference type="PROSITE" id="PS01179"/>
    </source>
</evidence>
<evidence type="ECO:0000256" key="1">
    <source>
        <dbReference type="SAM" id="Coils"/>
    </source>
</evidence>
<dbReference type="eggNOG" id="KOG3536">
    <property type="taxonomic scope" value="Eukaryota"/>
</dbReference>
<dbReference type="AlphaFoldDB" id="H2Z2D8"/>
<dbReference type="SMART" id="SM00462">
    <property type="entry name" value="PTB"/>
    <property type="match status" value="1"/>
</dbReference>
<dbReference type="InterPro" id="IPR011993">
    <property type="entry name" value="PH-like_dom_sf"/>
</dbReference>
<dbReference type="InParanoid" id="H2Z2D8"/>
<dbReference type="HOGENOM" id="CLU_1264411_0_0_1"/>
<dbReference type="PANTHER" id="PTHR11232:SF77">
    <property type="entry name" value="GULP PTB DOMAIN CONTAINING ENGULFMENT ADAPTOR 1"/>
    <property type="match status" value="1"/>
</dbReference>
<dbReference type="InterPro" id="IPR051133">
    <property type="entry name" value="Adapter_Engulfment-Domain"/>
</dbReference>
<feature type="coiled-coil region" evidence="1">
    <location>
        <begin position="159"/>
        <end position="186"/>
    </location>
</feature>
<dbReference type="Ensembl" id="ENSCSAVT00000011887.1">
    <property type="protein sequence ID" value="ENSCSAVP00000011750.1"/>
    <property type="gene ID" value="ENSCSAVG00000006891.1"/>
</dbReference>
<reference evidence="4" key="1">
    <citation type="submission" date="2003-08" db="EMBL/GenBank/DDBJ databases">
        <authorList>
            <person name="Birren B."/>
            <person name="Nusbaum C."/>
            <person name="Abebe A."/>
            <person name="Abouelleil A."/>
            <person name="Adekoya E."/>
            <person name="Ait-zahra M."/>
            <person name="Allen N."/>
            <person name="Allen T."/>
            <person name="An P."/>
            <person name="Anderson M."/>
            <person name="Anderson S."/>
            <person name="Arachchi H."/>
            <person name="Armbruster J."/>
            <person name="Bachantsang P."/>
            <person name="Baldwin J."/>
            <person name="Barry A."/>
            <person name="Bayul T."/>
            <person name="Blitshsteyn B."/>
            <person name="Bloom T."/>
            <person name="Blye J."/>
            <person name="Boguslavskiy L."/>
            <person name="Borowsky M."/>
            <person name="Boukhgalter B."/>
            <person name="Brunache A."/>
            <person name="Butler J."/>
            <person name="Calixte N."/>
            <person name="Calvo S."/>
            <person name="Camarata J."/>
            <person name="Campo K."/>
            <person name="Chang J."/>
            <person name="Cheshatsang Y."/>
            <person name="Citroen M."/>
            <person name="Collymore A."/>
            <person name="Considine T."/>
            <person name="Cook A."/>
            <person name="Cooke P."/>
            <person name="Corum B."/>
            <person name="Cuomo C."/>
            <person name="David R."/>
            <person name="Dawoe T."/>
            <person name="Degray S."/>
            <person name="Dodge S."/>
            <person name="Dooley K."/>
            <person name="Dorje P."/>
            <person name="Dorjee K."/>
            <person name="Dorris L."/>
            <person name="Duffey N."/>
            <person name="Dupes A."/>
            <person name="Elkins T."/>
            <person name="Engels R."/>
            <person name="Erickson J."/>
            <person name="Farina A."/>
            <person name="Faro S."/>
            <person name="Ferreira P."/>
            <person name="Fischer H."/>
            <person name="Fitzgerald M."/>
            <person name="Foley K."/>
            <person name="Gage D."/>
            <person name="Galagan J."/>
            <person name="Gearin G."/>
            <person name="Gnerre S."/>
            <person name="Gnirke A."/>
            <person name="Goyette A."/>
            <person name="Graham J."/>
            <person name="Grandbois E."/>
            <person name="Gyaltsen K."/>
            <person name="Hafez N."/>
            <person name="Hagopian D."/>
            <person name="Hagos B."/>
            <person name="Hall J."/>
            <person name="Hatcher B."/>
            <person name="Heller A."/>
            <person name="Higgins H."/>
            <person name="Honan T."/>
            <person name="Horn A."/>
            <person name="Houde N."/>
            <person name="Hughes L."/>
            <person name="Hulme W."/>
            <person name="Husby E."/>
            <person name="Iliev I."/>
            <person name="Jaffe D."/>
            <person name="Jones C."/>
            <person name="Kamal M."/>
            <person name="Kamat A."/>
            <person name="Kamvysselis M."/>
            <person name="Karlsson E."/>
            <person name="Kells C."/>
            <person name="Kieu A."/>
            <person name="Kisner P."/>
            <person name="Kodira C."/>
            <person name="Kulbokas E."/>
            <person name="Labutti K."/>
            <person name="Lama D."/>
            <person name="Landers T."/>
            <person name="Leger J."/>
            <person name="Levine S."/>
            <person name="Lewis D."/>
            <person name="Lewis T."/>
            <person name="Lindblad-toh K."/>
            <person name="Liu X."/>
            <person name="Lokyitsang T."/>
            <person name="Lokyitsang Y."/>
            <person name="Lucien O."/>
            <person name="Lui A."/>
            <person name="Ma L.J."/>
            <person name="Mabbitt R."/>
            <person name="Macdonald J."/>
            <person name="Maclean C."/>
            <person name="Major J."/>
            <person name="Manning J."/>
            <person name="Marabella R."/>
            <person name="Maru K."/>
            <person name="Matthews C."/>
            <person name="Mauceli E."/>
            <person name="Mccarthy M."/>
            <person name="Mcdonough S."/>
            <person name="Mcghee T."/>
            <person name="Meldrim J."/>
            <person name="Meneus L."/>
            <person name="Mesirov J."/>
            <person name="Mihalev A."/>
            <person name="Mihova T."/>
            <person name="Mikkelsen T."/>
            <person name="Mlenga V."/>
            <person name="Moru K."/>
            <person name="Mozes J."/>
            <person name="Mulrain L."/>
            <person name="Munson G."/>
            <person name="Naylor J."/>
            <person name="Newes C."/>
            <person name="Nguyen C."/>
            <person name="Nguyen N."/>
            <person name="Nguyen T."/>
            <person name="Nicol R."/>
            <person name="Nielsen C."/>
            <person name="Nizzari M."/>
            <person name="Norbu C."/>
            <person name="Norbu N."/>
            <person name="O'donnell P."/>
            <person name="Okoawo O."/>
            <person name="O'leary S."/>
            <person name="Omotosho B."/>
            <person name="O'neill K."/>
            <person name="Osman S."/>
            <person name="Parker S."/>
            <person name="Perrin D."/>
            <person name="Phunkhang P."/>
            <person name="Piqani B."/>
            <person name="Purcell S."/>
            <person name="Rachupka T."/>
            <person name="Ramasamy U."/>
            <person name="Rameau R."/>
            <person name="Ray V."/>
            <person name="Raymond C."/>
            <person name="Retta R."/>
            <person name="Richardson S."/>
            <person name="Rise C."/>
            <person name="Rodriguez J."/>
            <person name="Rogers J."/>
            <person name="Rogov P."/>
            <person name="Rutman M."/>
            <person name="Schupbach R."/>
            <person name="Seaman C."/>
            <person name="Settipalli S."/>
            <person name="Sharpe T."/>
            <person name="Sheridan J."/>
            <person name="Sherpa N."/>
            <person name="Shi J."/>
            <person name="Smirnov S."/>
            <person name="Smith C."/>
            <person name="Sougnez C."/>
            <person name="Spencer B."/>
            <person name="Stalker J."/>
            <person name="Stange-thomann N."/>
            <person name="Stavropoulos S."/>
            <person name="Stetson K."/>
            <person name="Stone C."/>
            <person name="Stone S."/>
            <person name="Stubbs M."/>
            <person name="Talamas J."/>
            <person name="Tchuinga P."/>
            <person name="Tenzing P."/>
            <person name="Tesfaye S."/>
            <person name="Theodore J."/>
            <person name="Thoulutsang Y."/>
            <person name="Topham K."/>
            <person name="Towey S."/>
            <person name="Tsamla T."/>
            <person name="Tsomo N."/>
            <person name="Vallee D."/>
            <person name="Vassiliev H."/>
            <person name="Venkataraman V."/>
            <person name="Vinson J."/>
            <person name="Vo A."/>
            <person name="Wade C."/>
            <person name="Wang S."/>
            <person name="Wangchuk T."/>
            <person name="Wangdi T."/>
            <person name="Whittaker C."/>
            <person name="Wilkinson J."/>
            <person name="Wu Y."/>
            <person name="Wyman D."/>
            <person name="Yadav S."/>
            <person name="Yang S."/>
            <person name="Yang X."/>
            <person name="Yeager S."/>
            <person name="Yee E."/>
            <person name="Young G."/>
            <person name="Zainoun J."/>
            <person name="Zembeck L."/>
            <person name="Zimmer A."/>
            <person name="Zody M."/>
            <person name="Lander E."/>
        </authorList>
    </citation>
    <scope>NUCLEOTIDE SEQUENCE [LARGE SCALE GENOMIC DNA]</scope>
</reference>
<proteinExistence type="predicted"/>
<feature type="domain" description="PID" evidence="2">
    <location>
        <begin position="20"/>
        <end position="150"/>
    </location>
</feature>
<name>H2Z2D8_CIOSA</name>
<dbReference type="OMA" id="QSKAYAH"/>
<dbReference type="PROSITE" id="PS01179">
    <property type="entry name" value="PID"/>
    <property type="match status" value="1"/>
</dbReference>
<dbReference type="Pfam" id="PF00640">
    <property type="entry name" value="PID"/>
    <property type="match status" value="1"/>
</dbReference>
<dbReference type="SUPFAM" id="SSF50729">
    <property type="entry name" value="PH domain-like"/>
    <property type="match status" value="1"/>
</dbReference>
<accession>H2Z2D8</accession>
<organism evidence="3 4">
    <name type="scientific">Ciona savignyi</name>
    <name type="common">Pacific transparent sea squirt</name>
    <dbReference type="NCBI Taxonomy" id="51511"/>
    <lineage>
        <taxon>Eukaryota</taxon>
        <taxon>Metazoa</taxon>
        <taxon>Chordata</taxon>
        <taxon>Tunicata</taxon>
        <taxon>Ascidiacea</taxon>
        <taxon>Phlebobranchia</taxon>
        <taxon>Cionidae</taxon>
        <taxon>Ciona</taxon>
    </lineage>
</organism>
<sequence length="190" mass="21430">MVLGANKWIHPDATLLTSKVVYNVKFVGMTEAKGPRGIDVVNDALQKLKFSRHIKRTEGAKPPKVELSINIHGVKITDNRTKVDLHDIPLHRVSFCADDKQDKRMFSFIAKSDDGKHYCYGLDSQHEANNITLTIGQSFELAYTSFLKTDKGVATSKQVVDLNKRIHVLEKENSDLKQRISELERTSPAK</sequence>
<dbReference type="Proteomes" id="UP000007875">
    <property type="component" value="Unassembled WGS sequence"/>
</dbReference>
<dbReference type="Gene3D" id="2.30.29.30">
    <property type="entry name" value="Pleckstrin-homology domain (PH domain)/Phosphotyrosine-binding domain (PTB)"/>
    <property type="match status" value="1"/>
</dbReference>
<keyword evidence="4" id="KW-1185">Reference proteome</keyword>